<name>A0ACC1D6T7_9NEOP</name>
<dbReference type="EMBL" id="CM034393">
    <property type="protein sequence ID" value="KAJ0179674.1"/>
    <property type="molecule type" value="Genomic_DNA"/>
</dbReference>
<sequence length="428" mass="47758">MTHWRLQTSLFLTFITFTSTAVVKWLPNSSFNLAINYKDGKLPCSKQTVVFPETIIGSINLESAIQVSGFVLPKDGELVIDGEINFGALDSDTNCTFGSAFYTDKSTSVWNQADVWSSDKFNEATPDASKVPCYDDTVVFPADAKFTIRLPDSTQTVARLTVGQQSYTTLEFVNRVRIQSDESQQFTLNNYFQTGVEIKQKICNKVSGCPCQETPIKIDCSAKFCPIPPCVAPIKPDGFCCHICGGYLAFDVDESFDMVTFKDLIEKTIDTYGNTIVYHLGFVLTRKSSTVQLVVVDKGTYTGISAEAVNYVESAIGDNWVRREKLVGISGSPLYKRWMGLKIFVSMFFVVVAVMGAVYVYYYRMPNIRIPVLERAGAFSRINRRTDSVVSLTRRDSTASGTVRTAFRNPMYDSIRGRVLVEETAVEE</sequence>
<gene>
    <name evidence="1" type="ORF">K1T71_004265</name>
</gene>
<proteinExistence type="predicted"/>
<organism evidence="1 2">
    <name type="scientific">Dendrolimus kikuchii</name>
    <dbReference type="NCBI Taxonomy" id="765133"/>
    <lineage>
        <taxon>Eukaryota</taxon>
        <taxon>Metazoa</taxon>
        <taxon>Ecdysozoa</taxon>
        <taxon>Arthropoda</taxon>
        <taxon>Hexapoda</taxon>
        <taxon>Insecta</taxon>
        <taxon>Pterygota</taxon>
        <taxon>Neoptera</taxon>
        <taxon>Endopterygota</taxon>
        <taxon>Lepidoptera</taxon>
        <taxon>Glossata</taxon>
        <taxon>Ditrysia</taxon>
        <taxon>Bombycoidea</taxon>
        <taxon>Lasiocampidae</taxon>
        <taxon>Dendrolimus</taxon>
    </lineage>
</organism>
<accession>A0ACC1D6T7</accession>
<evidence type="ECO:0000313" key="2">
    <source>
        <dbReference type="Proteomes" id="UP000824533"/>
    </source>
</evidence>
<protein>
    <submittedName>
        <fullName evidence="1">Uncharacterized protein</fullName>
    </submittedName>
</protein>
<evidence type="ECO:0000313" key="1">
    <source>
        <dbReference type="EMBL" id="KAJ0179674.1"/>
    </source>
</evidence>
<comment type="caution">
    <text evidence="1">The sequence shown here is derived from an EMBL/GenBank/DDBJ whole genome shotgun (WGS) entry which is preliminary data.</text>
</comment>
<reference evidence="1 2" key="1">
    <citation type="journal article" date="2021" name="Front. Genet.">
        <title>Chromosome-Level Genome Assembly Reveals Significant Gene Expansion in the Toll and IMD Signaling Pathways of Dendrolimus kikuchii.</title>
        <authorList>
            <person name="Zhou J."/>
            <person name="Wu P."/>
            <person name="Xiong Z."/>
            <person name="Liu N."/>
            <person name="Zhao N."/>
            <person name="Ji M."/>
            <person name="Qiu Y."/>
            <person name="Yang B."/>
        </authorList>
    </citation>
    <scope>NUCLEOTIDE SEQUENCE [LARGE SCALE GENOMIC DNA]</scope>
    <source>
        <strain evidence="1">Ann1</strain>
    </source>
</reference>
<keyword evidence="2" id="KW-1185">Reference proteome</keyword>
<dbReference type="Proteomes" id="UP000824533">
    <property type="component" value="Linkage Group LG07"/>
</dbReference>